<accession>A0A5J4QTR4</accession>
<name>A0A5J4QTR4_9ZZZZ</name>
<gene>
    <name evidence="1" type="ORF">EZS27_025821</name>
</gene>
<dbReference type="AlphaFoldDB" id="A0A5J4QTR4"/>
<protein>
    <submittedName>
        <fullName evidence="1">Uncharacterized protein</fullName>
    </submittedName>
</protein>
<organism evidence="1">
    <name type="scientific">termite gut metagenome</name>
    <dbReference type="NCBI Taxonomy" id="433724"/>
    <lineage>
        <taxon>unclassified sequences</taxon>
        <taxon>metagenomes</taxon>
        <taxon>organismal metagenomes</taxon>
    </lineage>
</organism>
<dbReference type="EMBL" id="SNRY01002480">
    <property type="protein sequence ID" value="KAA6324902.1"/>
    <property type="molecule type" value="Genomic_DNA"/>
</dbReference>
<reference evidence="1" key="1">
    <citation type="submission" date="2019-03" db="EMBL/GenBank/DDBJ databases">
        <title>Single cell metagenomics reveals metabolic interactions within the superorganism composed of flagellate Streblomastix strix and complex community of Bacteroidetes bacteria on its surface.</title>
        <authorList>
            <person name="Treitli S.C."/>
            <person name="Kolisko M."/>
            <person name="Husnik F."/>
            <person name="Keeling P."/>
            <person name="Hampl V."/>
        </authorList>
    </citation>
    <scope>NUCLEOTIDE SEQUENCE</scope>
    <source>
        <strain evidence="1">STM</strain>
    </source>
</reference>
<evidence type="ECO:0000313" key="1">
    <source>
        <dbReference type="EMBL" id="KAA6324902.1"/>
    </source>
</evidence>
<proteinExistence type="predicted"/>
<sequence length="53" mass="6107">MPGQRKELTYEGQNIYVWIDVHLKSRTVSIQTETLHHKTCTQPANVSVLVNKN</sequence>
<comment type="caution">
    <text evidence="1">The sequence shown here is derived from an EMBL/GenBank/DDBJ whole genome shotgun (WGS) entry which is preliminary data.</text>
</comment>